<dbReference type="Gene3D" id="2.60.40.10">
    <property type="entry name" value="Immunoglobulins"/>
    <property type="match status" value="1"/>
</dbReference>
<feature type="domain" description="Fibronectin type-III" evidence="2">
    <location>
        <begin position="1"/>
        <end position="58"/>
    </location>
</feature>
<evidence type="ECO:0000313" key="3">
    <source>
        <dbReference type="EMBL" id="SEI49774.1"/>
    </source>
</evidence>
<evidence type="ECO:0000259" key="2">
    <source>
        <dbReference type="PROSITE" id="PS50853"/>
    </source>
</evidence>
<dbReference type="Pfam" id="PF20009">
    <property type="entry name" value="GEVED"/>
    <property type="match status" value="1"/>
</dbReference>
<dbReference type="Pfam" id="PF18962">
    <property type="entry name" value="Por_Secre_tail"/>
    <property type="match status" value="1"/>
</dbReference>
<dbReference type="InterPro" id="IPR003961">
    <property type="entry name" value="FN3_dom"/>
</dbReference>
<name>A0A1H6R970_9FLAO</name>
<proteinExistence type="predicted"/>
<protein>
    <submittedName>
        <fullName evidence="3">Por secretion system C-terminal sorting domain-containing protein</fullName>
    </submittedName>
</protein>
<reference evidence="4" key="1">
    <citation type="submission" date="2016-10" db="EMBL/GenBank/DDBJ databases">
        <authorList>
            <person name="Varghese N."/>
            <person name="Submissions S."/>
        </authorList>
    </citation>
    <scope>NUCLEOTIDE SEQUENCE [LARGE SCALE GENOMIC DNA]</scope>
    <source>
        <strain evidence="4">DSM 17934</strain>
    </source>
</reference>
<dbReference type="NCBIfam" id="TIGR04183">
    <property type="entry name" value="Por_Secre_tail"/>
    <property type="match status" value="1"/>
</dbReference>
<dbReference type="RefSeq" id="WP_177169109.1">
    <property type="nucleotide sequence ID" value="NZ_FNYA01000001.1"/>
</dbReference>
<keyword evidence="1" id="KW-0732">Signal</keyword>
<dbReference type="Proteomes" id="UP000199702">
    <property type="component" value="Unassembled WGS sequence"/>
</dbReference>
<dbReference type="InterPro" id="IPR026444">
    <property type="entry name" value="Secre_tail"/>
</dbReference>
<dbReference type="EMBL" id="FNYA01000001">
    <property type="protein sequence ID" value="SEI49774.1"/>
    <property type="molecule type" value="Genomic_DNA"/>
</dbReference>
<dbReference type="SUPFAM" id="SSF49265">
    <property type="entry name" value="Fibronectin type III"/>
    <property type="match status" value="1"/>
</dbReference>
<dbReference type="InterPro" id="IPR045474">
    <property type="entry name" value="GEVED"/>
</dbReference>
<accession>A0A1H6R970</accession>
<sequence length="312" mass="33435">VGYKVYQNGVLKVTTTATSLVVSGLSASTTYGFYVTAYDAAGNTSAASNTVNVTTLSAAVVYCISNGNTANEFINRVQIGTINNLSGNNSGYGNFTSMSTSVNLGSLVSISISAGWVNSSYAEAFNVWIDYNKNGSFESNELVYSKSKSKAATVSGSFTIPTSALTGTTRMRVSMKYNANPSACEVFTRGEVEDYSINIVNGGIVKTSDVSTESETEEVDVEVKETATLNTNKNEVEELSYKLYPNPVKDGVMYFSGLTNNSSYKIFNQMGQELAQGTIENDMINVSSLTTGIYFVQVTNNSAVGVKRFIKE</sequence>
<evidence type="ECO:0000313" key="4">
    <source>
        <dbReference type="Proteomes" id="UP000199702"/>
    </source>
</evidence>
<dbReference type="InterPro" id="IPR036116">
    <property type="entry name" value="FN3_sf"/>
</dbReference>
<dbReference type="AlphaFoldDB" id="A0A1H6R970"/>
<dbReference type="InterPro" id="IPR013783">
    <property type="entry name" value="Ig-like_fold"/>
</dbReference>
<dbReference type="CDD" id="cd00063">
    <property type="entry name" value="FN3"/>
    <property type="match status" value="1"/>
</dbReference>
<keyword evidence="4" id="KW-1185">Reference proteome</keyword>
<dbReference type="PROSITE" id="PS50853">
    <property type="entry name" value="FN3"/>
    <property type="match status" value="1"/>
</dbReference>
<dbReference type="STRING" id="402734.SAMN05660918_0927"/>
<evidence type="ECO:0000256" key="1">
    <source>
        <dbReference type="ARBA" id="ARBA00022729"/>
    </source>
</evidence>
<gene>
    <name evidence="3" type="ORF">SAMN05660918_0927</name>
</gene>
<organism evidence="3 4">
    <name type="scientific">Flavobacterium terrigena</name>
    <dbReference type="NCBI Taxonomy" id="402734"/>
    <lineage>
        <taxon>Bacteria</taxon>
        <taxon>Pseudomonadati</taxon>
        <taxon>Bacteroidota</taxon>
        <taxon>Flavobacteriia</taxon>
        <taxon>Flavobacteriales</taxon>
        <taxon>Flavobacteriaceae</taxon>
        <taxon>Flavobacterium</taxon>
    </lineage>
</organism>
<feature type="non-terminal residue" evidence="3">
    <location>
        <position position="1"/>
    </location>
</feature>